<organism evidence="15 16">
    <name type="scientific">Cupriavidus malaysiensis</name>
    <dbReference type="NCBI Taxonomy" id="367825"/>
    <lineage>
        <taxon>Bacteria</taxon>
        <taxon>Pseudomonadati</taxon>
        <taxon>Pseudomonadota</taxon>
        <taxon>Betaproteobacteria</taxon>
        <taxon>Burkholderiales</taxon>
        <taxon>Burkholderiaceae</taxon>
        <taxon>Cupriavidus</taxon>
    </lineage>
</organism>
<comment type="pathway">
    <text evidence="12">Cofactor biosynthesis; molybdopterin biosynthesis.</text>
</comment>
<dbReference type="InterPro" id="IPR050105">
    <property type="entry name" value="MoCo_biosynth_MoaA/MoaC"/>
</dbReference>
<dbReference type="InterPro" id="IPR006638">
    <property type="entry name" value="Elp3/MiaA/NifB-like_rSAM"/>
</dbReference>
<dbReference type="CDD" id="cd21117">
    <property type="entry name" value="Twitch_MoaA"/>
    <property type="match status" value="1"/>
</dbReference>
<feature type="binding site" evidence="12">
    <location>
        <position position="197"/>
    </location>
    <ligand>
        <name>GTP</name>
        <dbReference type="ChEBI" id="CHEBI:37565"/>
    </ligand>
</feature>
<dbReference type="Pfam" id="PF04055">
    <property type="entry name" value="Radical_SAM"/>
    <property type="match status" value="1"/>
</dbReference>
<keyword evidence="16" id="KW-1185">Reference proteome</keyword>
<dbReference type="InterPro" id="IPR007197">
    <property type="entry name" value="rSAM"/>
</dbReference>
<dbReference type="RefSeq" id="WP_071073503.1">
    <property type="nucleotide sequence ID" value="NZ_CP017755.1"/>
</dbReference>
<feature type="binding site" evidence="12">
    <location>
        <position position="295"/>
    </location>
    <ligand>
        <name>[4Fe-4S] cluster</name>
        <dbReference type="ChEBI" id="CHEBI:49883"/>
        <label>2</label>
        <note>4Fe-4S-substrate</note>
    </ligand>
</feature>
<feature type="region of interest" description="Disordered" evidence="13">
    <location>
        <begin position="346"/>
        <end position="365"/>
    </location>
</feature>
<dbReference type="PANTHER" id="PTHR22960:SF0">
    <property type="entry name" value="MOLYBDENUM COFACTOR BIOSYNTHESIS PROTEIN 1"/>
    <property type="match status" value="1"/>
</dbReference>
<dbReference type="SFLD" id="SFLDS00029">
    <property type="entry name" value="Radical_SAM"/>
    <property type="match status" value="1"/>
</dbReference>
<dbReference type="InterPro" id="IPR010505">
    <property type="entry name" value="MoaA_twitch"/>
</dbReference>
<dbReference type="SFLD" id="SFLDG01386">
    <property type="entry name" value="main_SPASM_domain-containing"/>
    <property type="match status" value="1"/>
</dbReference>
<evidence type="ECO:0000256" key="2">
    <source>
        <dbReference type="ARBA" id="ARBA00022485"/>
    </source>
</evidence>
<feature type="domain" description="Radical SAM core" evidence="14">
    <location>
        <begin position="37"/>
        <end position="264"/>
    </location>
</feature>
<evidence type="ECO:0000256" key="9">
    <source>
        <dbReference type="ARBA" id="ARBA00023150"/>
    </source>
</evidence>
<dbReference type="SMART" id="SM00729">
    <property type="entry name" value="Elp3"/>
    <property type="match status" value="1"/>
</dbReference>
<dbReference type="PROSITE" id="PS51918">
    <property type="entry name" value="RADICAL_SAM"/>
    <property type="match status" value="1"/>
</dbReference>
<feature type="binding site" evidence="12">
    <location>
        <position position="60"/>
    </location>
    <ligand>
        <name>[4Fe-4S] cluster</name>
        <dbReference type="ChEBI" id="CHEBI:49883"/>
        <label>1</label>
        <note>4Fe-4S-S-AdoMet</note>
    </ligand>
</feature>
<feature type="binding site" evidence="12">
    <location>
        <position position="231"/>
    </location>
    <ligand>
        <name>S-adenosyl-L-methionine</name>
        <dbReference type="ChEBI" id="CHEBI:59789"/>
    </ligand>
</feature>
<sequence length="374" mass="40456">MPGFAPRLLPPAGSPAGPARPTAAADEDAARGTVVDRRGRPLRDLRLSVIDRCNFRCTYCMPREAFPADYAFMPPAERLSFAQLLKIARAFTQLGVEKIRITGGEPLLRRGLENLVEQLAQLTTLAGKPVEIALTTNGALLAAKARSLKDAGLQRVTVSLDALDDAVFRRMSDTDLPVARILDGIEAARAAGLAPLKVNTVVQRGVNDDQILPLVRHFKGSGVSVRFIEYMDVGGADRWSDGDVLTAAQARDLVAAAFPLVPLDQVRGADTAIRYRHADGGGEVGFIASVSQPFCGACTRARVAADGTLYTCLFATRGLSLRPWLDDHTCATQLAQAVRQRWTQRDDRYSELRASPRPRPGKVYPTVRMSLVGG</sequence>
<evidence type="ECO:0000313" key="15">
    <source>
        <dbReference type="EMBL" id="AOZ11016.1"/>
    </source>
</evidence>
<dbReference type="Proteomes" id="UP000177515">
    <property type="component" value="Chromosome 2"/>
</dbReference>
<dbReference type="SUPFAM" id="SSF102114">
    <property type="entry name" value="Radical SAM enzymes"/>
    <property type="match status" value="1"/>
</dbReference>
<evidence type="ECO:0000259" key="14">
    <source>
        <dbReference type="PROSITE" id="PS51918"/>
    </source>
</evidence>
<dbReference type="InterPro" id="IPR058240">
    <property type="entry name" value="rSAM_sf"/>
</dbReference>
<feature type="binding site" evidence="12">
    <location>
        <position position="312"/>
    </location>
    <ligand>
        <name>[4Fe-4S] cluster</name>
        <dbReference type="ChEBI" id="CHEBI:49883"/>
        <label>2</label>
        <note>4Fe-4S-substrate</note>
    </ligand>
</feature>
<feature type="binding site" evidence="12">
    <location>
        <position position="53"/>
    </location>
    <ligand>
        <name>[4Fe-4S] cluster</name>
        <dbReference type="ChEBI" id="CHEBI:49883"/>
        <label>1</label>
        <note>4Fe-4S-S-AdoMet</note>
    </ligand>
</feature>
<evidence type="ECO:0000256" key="11">
    <source>
        <dbReference type="ARBA" id="ARBA00048697"/>
    </source>
</evidence>
<feature type="compositionally biased region" description="Low complexity" evidence="13">
    <location>
        <begin position="14"/>
        <end position="24"/>
    </location>
</feature>
<evidence type="ECO:0000256" key="8">
    <source>
        <dbReference type="ARBA" id="ARBA00023134"/>
    </source>
</evidence>
<protein>
    <recommendedName>
        <fullName evidence="1 12">GTP 3',8-cyclase</fullName>
        <ecNumber evidence="1 12">4.1.99.22</ecNumber>
    </recommendedName>
    <alternativeName>
        <fullName evidence="12">Molybdenum cofactor biosynthesis protein A</fullName>
    </alternativeName>
</protein>
<keyword evidence="6 12" id="KW-0408">Iron</keyword>
<dbReference type="SFLD" id="SFLDG01067">
    <property type="entry name" value="SPASM/twitch_domain_containing"/>
    <property type="match status" value="1"/>
</dbReference>
<feature type="binding site" evidence="12">
    <location>
        <position position="104"/>
    </location>
    <ligand>
        <name>S-adenosyl-L-methionine</name>
        <dbReference type="ChEBI" id="CHEBI:59789"/>
    </ligand>
</feature>
<dbReference type="Pfam" id="PF06463">
    <property type="entry name" value="Mob_synth_C"/>
    <property type="match status" value="1"/>
</dbReference>
<evidence type="ECO:0000256" key="3">
    <source>
        <dbReference type="ARBA" id="ARBA00022691"/>
    </source>
</evidence>
<evidence type="ECO:0000256" key="1">
    <source>
        <dbReference type="ARBA" id="ARBA00012167"/>
    </source>
</evidence>
<feature type="binding site" evidence="12">
    <location>
        <position position="100"/>
    </location>
    <ligand>
        <name>GTP</name>
        <dbReference type="ChEBI" id="CHEBI:37565"/>
    </ligand>
</feature>
<feature type="binding site" evidence="12">
    <location>
        <position position="57"/>
    </location>
    <ligand>
        <name>[4Fe-4S] cluster</name>
        <dbReference type="ChEBI" id="CHEBI:49883"/>
        <label>1</label>
        <note>4Fe-4S-S-AdoMet</note>
    </ligand>
</feature>
<dbReference type="InterPro" id="IPR000385">
    <property type="entry name" value="MoaA_NifB_PqqE_Fe-S-bd_CS"/>
</dbReference>
<keyword evidence="2 12" id="KW-0004">4Fe-4S</keyword>
<evidence type="ECO:0000256" key="13">
    <source>
        <dbReference type="SAM" id="MobiDB-lite"/>
    </source>
</evidence>
<comment type="cofactor">
    <cofactor evidence="12">
        <name>[4Fe-4S] cluster</name>
        <dbReference type="ChEBI" id="CHEBI:49883"/>
    </cofactor>
    <text evidence="12">Binds 2 [4Fe-4S] clusters. Binds 1 [4Fe-4S] cluster coordinated with 3 cysteines and an exchangeable S-adenosyl-L-methionine and 1 [4Fe-4S] cluster coordinated with 3 cysteines and the GTP-derived substrate.</text>
</comment>
<comment type="similarity">
    <text evidence="12">Belongs to the radical SAM superfamily. MoaA family.</text>
</comment>
<dbReference type="InterPro" id="IPR013483">
    <property type="entry name" value="MoaA"/>
</dbReference>
<dbReference type="EC" id="4.1.99.22" evidence="1 12"/>
<accession>A0ABN4U0A1</accession>
<keyword evidence="10 12" id="KW-0456">Lyase</keyword>
<evidence type="ECO:0000256" key="4">
    <source>
        <dbReference type="ARBA" id="ARBA00022723"/>
    </source>
</evidence>
<comment type="catalytic activity">
    <reaction evidence="11 12">
        <text>GTP + AH2 + S-adenosyl-L-methionine = (8S)-3',8-cyclo-7,8-dihydroguanosine 5'-triphosphate + 5'-deoxyadenosine + L-methionine + A + H(+)</text>
        <dbReference type="Rhea" id="RHEA:49576"/>
        <dbReference type="ChEBI" id="CHEBI:13193"/>
        <dbReference type="ChEBI" id="CHEBI:15378"/>
        <dbReference type="ChEBI" id="CHEBI:17319"/>
        <dbReference type="ChEBI" id="CHEBI:17499"/>
        <dbReference type="ChEBI" id="CHEBI:37565"/>
        <dbReference type="ChEBI" id="CHEBI:57844"/>
        <dbReference type="ChEBI" id="CHEBI:59789"/>
        <dbReference type="ChEBI" id="CHEBI:131766"/>
        <dbReference type="EC" id="4.1.99.22"/>
    </reaction>
</comment>
<evidence type="ECO:0000256" key="6">
    <source>
        <dbReference type="ARBA" id="ARBA00023004"/>
    </source>
</evidence>
<evidence type="ECO:0000313" key="16">
    <source>
        <dbReference type="Proteomes" id="UP000177515"/>
    </source>
</evidence>
<comment type="function">
    <text evidence="12">Catalyzes the cyclization of GTP to (8S)-3',8-cyclo-7,8-dihydroguanosine 5'-triphosphate.</text>
</comment>
<evidence type="ECO:0000256" key="10">
    <source>
        <dbReference type="ARBA" id="ARBA00023239"/>
    </source>
</evidence>
<keyword evidence="9 12" id="KW-0501">Molybdenum cofactor biosynthesis</keyword>
<dbReference type="InterPro" id="IPR040064">
    <property type="entry name" value="MoaA-like"/>
</dbReference>
<dbReference type="PANTHER" id="PTHR22960">
    <property type="entry name" value="MOLYBDOPTERIN COFACTOR SYNTHESIS PROTEIN A"/>
    <property type="match status" value="1"/>
</dbReference>
<keyword evidence="5 12" id="KW-0547">Nucleotide-binding</keyword>
<dbReference type="HAMAP" id="MF_01225_B">
    <property type="entry name" value="MoaA_B"/>
    <property type="match status" value="1"/>
</dbReference>
<dbReference type="EMBL" id="CP017755">
    <property type="protein sequence ID" value="AOZ11016.1"/>
    <property type="molecule type" value="Genomic_DNA"/>
</dbReference>
<feature type="binding site" evidence="12">
    <location>
        <position position="159"/>
    </location>
    <ligand>
        <name>S-adenosyl-L-methionine</name>
        <dbReference type="ChEBI" id="CHEBI:59789"/>
    </ligand>
</feature>
<feature type="binding site" evidence="12">
    <location>
        <position position="59"/>
    </location>
    <ligand>
        <name>S-adenosyl-L-methionine</name>
        <dbReference type="ChEBI" id="CHEBI:59789"/>
    </ligand>
</feature>
<dbReference type="Gene3D" id="3.20.20.70">
    <property type="entry name" value="Aldolase class I"/>
    <property type="match status" value="1"/>
</dbReference>
<keyword evidence="8 12" id="KW-0342">GTP-binding</keyword>
<feature type="binding site" evidence="12">
    <location>
        <position position="46"/>
    </location>
    <ligand>
        <name>GTP</name>
        <dbReference type="ChEBI" id="CHEBI:37565"/>
    </ligand>
</feature>
<feature type="binding site" evidence="12">
    <location>
        <position position="298"/>
    </location>
    <ligand>
        <name>[4Fe-4S] cluster</name>
        <dbReference type="ChEBI" id="CHEBI:49883"/>
        <label>2</label>
        <note>4Fe-4S-substrate</note>
    </ligand>
</feature>
<reference evidence="15 16" key="1">
    <citation type="submission" date="2016-10" db="EMBL/GenBank/DDBJ databases">
        <title>Complete genome sequences of three Cupriavidus strains isolated from various Malaysian environments.</title>
        <authorList>
            <person name="Abdullah A.A.-A."/>
            <person name="Shafie N.A.H."/>
            <person name="Lau N.S."/>
        </authorList>
    </citation>
    <scope>NUCLEOTIDE SEQUENCE [LARGE SCALE GENOMIC DNA]</scope>
    <source>
        <strain evidence="15 16">USMAA1020</strain>
    </source>
</reference>
<keyword evidence="3 12" id="KW-0949">S-adenosyl-L-methionine</keyword>
<evidence type="ECO:0000256" key="12">
    <source>
        <dbReference type="HAMAP-Rule" id="MF_01225"/>
    </source>
</evidence>
<evidence type="ECO:0000256" key="5">
    <source>
        <dbReference type="ARBA" id="ARBA00022741"/>
    </source>
</evidence>
<gene>
    <name evidence="12" type="primary">moaA</name>
    <name evidence="15" type="ORF">BKK80_32680</name>
</gene>
<keyword evidence="7 12" id="KW-0411">Iron-sulfur</keyword>
<name>A0ABN4U0A1_9BURK</name>
<dbReference type="PROSITE" id="PS01305">
    <property type="entry name" value="MOAA_NIFB_PQQE"/>
    <property type="match status" value="1"/>
</dbReference>
<keyword evidence="4 12" id="KW-0479">Metal-binding</keyword>
<dbReference type="NCBIfam" id="TIGR02666">
    <property type="entry name" value="moaA"/>
    <property type="match status" value="1"/>
</dbReference>
<evidence type="ECO:0000256" key="7">
    <source>
        <dbReference type="ARBA" id="ARBA00023014"/>
    </source>
</evidence>
<feature type="binding site" evidence="12">
    <location>
        <position position="135"/>
    </location>
    <ligand>
        <name>GTP</name>
        <dbReference type="ChEBI" id="CHEBI:37565"/>
    </ligand>
</feature>
<dbReference type="CDD" id="cd01335">
    <property type="entry name" value="Radical_SAM"/>
    <property type="match status" value="1"/>
</dbReference>
<dbReference type="SFLD" id="SFLDG01383">
    <property type="entry name" value="cyclic_pyranopterin_phosphate"/>
    <property type="match status" value="1"/>
</dbReference>
<proteinExistence type="inferred from homology"/>
<feature type="binding site" evidence="12">
    <location>
        <begin position="300"/>
        <end position="302"/>
    </location>
    <ligand>
        <name>GTP</name>
        <dbReference type="ChEBI" id="CHEBI:37565"/>
    </ligand>
</feature>
<comment type="subunit">
    <text evidence="12">Monomer and homodimer.</text>
</comment>
<dbReference type="InterPro" id="IPR013785">
    <property type="entry name" value="Aldolase_TIM"/>
</dbReference>
<feature type="region of interest" description="Disordered" evidence="13">
    <location>
        <begin position="1"/>
        <end position="34"/>
    </location>
</feature>